<dbReference type="CDD" id="cd15482">
    <property type="entry name" value="Sialidase_non-viral"/>
    <property type="match status" value="1"/>
</dbReference>
<dbReference type="InterPro" id="IPR011040">
    <property type="entry name" value="Sialidase"/>
</dbReference>
<dbReference type="InterPro" id="IPR036278">
    <property type="entry name" value="Sialidase_sf"/>
</dbReference>
<comment type="caution">
    <text evidence="2">The sequence shown here is derived from an EMBL/GenBank/DDBJ whole genome shotgun (WGS) entry which is preliminary data.</text>
</comment>
<dbReference type="Pfam" id="PF13088">
    <property type="entry name" value="BNR_2"/>
    <property type="match status" value="1"/>
</dbReference>
<dbReference type="EMBL" id="BSPC01000024">
    <property type="protein sequence ID" value="GLS19692.1"/>
    <property type="molecule type" value="Genomic_DNA"/>
</dbReference>
<keyword evidence="3" id="KW-1185">Reference proteome</keyword>
<reference evidence="3" key="1">
    <citation type="journal article" date="2019" name="Int. J. Syst. Evol. Microbiol.">
        <title>The Global Catalogue of Microorganisms (GCM) 10K type strain sequencing project: providing services to taxonomists for standard genome sequencing and annotation.</title>
        <authorList>
            <consortium name="The Broad Institute Genomics Platform"/>
            <consortium name="The Broad Institute Genome Sequencing Center for Infectious Disease"/>
            <person name="Wu L."/>
            <person name="Ma J."/>
        </authorList>
    </citation>
    <scope>NUCLEOTIDE SEQUENCE [LARGE SCALE GENOMIC DNA]</scope>
    <source>
        <strain evidence="3">NBRC 101365</strain>
    </source>
</reference>
<organism evidence="2 3">
    <name type="scientific">Labrys miyagiensis</name>
    <dbReference type="NCBI Taxonomy" id="346912"/>
    <lineage>
        <taxon>Bacteria</taxon>
        <taxon>Pseudomonadati</taxon>
        <taxon>Pseudomonadota</taxon>
        <taxon>Alphaproteobacteria</taxon>
        <taxon>Hyphomicrobiales</taxon>
        <taxon>Xanthobacteraceae</taxon>
        <taxon>Labrys</taxon>
    </lineage>
</organism>
<evidence type="ECO:0000313" key="2">
    <source>
        <dbReference type="EMBL" id="GLS19692.1"/>
    </source>
</evidence>
<dbReference type="PANTHER" id="PTHR43752:SF2">
    <property type="entry name" value="BNR_ASP-BOX REPEAT FAMILY PROTEIN"/>
    <property type="match status" value="1"/>
</dbReference>
<evidence type="ECO:0000259" key="1">
    <source>
        <dbReference type="Pfam" id="PF13088"/>
    </source>
</evidence>
<dbReference type="RefSeq" id="WP_284312696.1">
    <property type="nucleotide sequence ID" value="NZ_BSPC01000024.1"/>
</dbReference>
<sequence length="385" mass="41684">MRTDVADIGVEVVERRVLHRDPHAYCAHPHLAVATDGAFLLVFNRAPRRMLTLHPPQDPEFRNVLMRSEDEGRSWSAPAVVPAYDWSGVECAGLTVLRNGRVLLNQWRFEWLPLPLARTLGRADLTLPGTLMRHLAASPELDSFTAGGLSAEQSFAEQSFPWARGGGETVVHLSDDGGRTFITTSHIDTLPFSGGYGLRGALELPDGDILLPLSDVPHYRAVFTVRSRDGGDSWGAPMLVAAGQGHEFEEPAPLLLPSGRMLMLLRDNISRILHAVASDDGGLSWSKPVPTGIGSYPAQLIALPGGEIACVSGQRSPPFGIMLHLSRDQGLSWGAGPMTLVGDLPTKDLGYPTVVRRSDGNLMVVFYARDREGVTGIHSLTARLS</sequence>
<accession>A0ABQ6CN99</accession>
<protein>
    <recommendedName>
        <fullName evidence="1">Sialidase domain-containing protein</fullName>
    </recommendedName>
</protein>
<evidence type="ECO:0000313" key="3">
    <source>
        <dbReference type="Proteomes" id="UP001156882"/>
    </source>
</evidence>
<proteinExistence type="predicted"/>
<dbReference type="Gene3D" id="2.120.10.10">
    <property type="match status" value="1"/>
</dbReference>
<dbReference type="SUPFAM" id="SSF50939">
    <property type="entry name" value="Sialidases"/>
    <property type="match status" value="1"/>
</dbReference>
<feature type="domain" description="Sialidase" evidence="1">
    <location>
        <begin position="172"/>
        <end position="363"/>
    </location>
</feature>
<name>A0ABQ6CN99_9HYPH</name>
<gene>
    <name evidence="2" type="ORF">GCM10007874_27090</name>
</gene>
<dbReference type="PANTHER" id="PTHR43752">
    <property type="entry name" value="BNR/ASP-BOX REPEAT FAMILY PROTEIN"/>
    <property type="match status" value="1"/>
</dbReference>
<dbReference type="Proteomes" id="UP001156882">
    <property type="component" value="Unassembled WGS sequence"/>
</dbReference>